<evidence type="ECO:0000256" key="4">
    <source>
        <dbReference type="ARBA" id="ARBA00022989"/>
    </source>
</evidence>
<keyword evidence="8" id="KW-1185">Reference proteome</keyword>
<organism evidence="7 8">
    <name type="scientific">Deinococcus ruber</name>
    <dbReference type="NCBI Taxonomy" id="1848197"/>
    <lineage>
        <taxon>Bacteria</taxon>
        <taxon>Thermotogati</taxon>
        <taxon>Deinococcota</taxon>
        <taxon>Deinococci</taxon>
        <taxon>Deinococcales</taxon>
        <taxon>Deinococcaceae</taxon>
        <taxon>Deinococcus</taxon>
    </lineage>
</organism>
<keyword evidence="2" id="KW-1003">Cell membrane</keyword>
<comment type="subcellular location">
    <subcellularLocation>
        <location evidence="1">Cell membrane</location>
        <topology evidence="1">Multi-pass membrane protein</topology>
    </subcellularLocation>
</comment>
<feature type="transmembrane region" description="Helical" evidence="6">
    <location>
        <begin position="21"/>
        <end position="45"/>
    </location>
</feature>
<evidence type="ECO:0000256" key="5">
    <source>
        <dbReference type="ARBA" id="ARBA00023136"/>
    </source>
</evidence>
<dbReference type="RefSeq" id="WP_189090727.1">
    <property type="nucleotide sequence ID" value="NZ_BMQL01000012.1"/>
</dbReference>
<sequence length="425" mass="44339">MPAEPSVSSAPSGSLGLRAGVLWTFGGQLTYAAAQWAMVAVLAHLGTPSAVGSYALGLALTSPLFLMLGLQLRSVQATDARQDTPFGQYVSLRVLCMIAALILVGVLALLYPQAWAVIGWLGLAKALEGLSDVCYGRMQQRERLDVVARSTMLRGVLSLALLGGLFAWSHSVGVSTAGVALANLLVLIGYDVPQVRRLTPGPYFSRVIPPALIQLAWPLGAVVGLVSLSSTIPRLVLDHSSGNHLVGIYSALIYVNVAGSVVVVAIGTALTARLSQMYAANNRSGFVRLTLQFTAAAAAVGLSLTVLALLAGRPLLNLLYGPEYADQTPAFVWLMASGALGYLASCAGFAVTAARRFIQQLPLFLVVCAVLLVCCWWLIPAHGLVGAAIAALIAASVQLVGSWFIVLGALHAPAIHSGSYDATKS</sequence>
<evidence type="ECO:0000256" key="6">
    <source>
        <dbReference type="SAM" id="Phobius"/>
    </source>
</evidence>
<reference evidence="7" key="1">
    <citation type="journal article" date="2014" name="Int. J. Syst. Evol. Microbiol.">
        <title>Complete genome sequence of Corynebacterium casei LMG S-19264T (=DSM 44701T), isolated from a smear-ripened cheese.</title>
        <authorList>
            <consortium name="US DOE Joint Genome Institute (JGI-PGF)"/>
            <person name="Walter F."/>
            <person name="Albersmeier A."/>
            <person name="Kalinowski J."/>
            <person name="Ruckert C."/>
        </authorList>
    </citation>
    <scope>NUCLEOTIDE SEQUENCE</scope>
    <source>
        <strain evidence="7">JCM 31311</strain>
    </source>
</reference>
<dbReference type="Proteomes" id="UP000603865">
    <property type="component" value="Unassembled WGS sequence"/>
</dbReference>
<dbReference type="PANTHER" id="PTHR30250">
    <property type="entry name" value="PST FAMILY PREDICTED COLANIC ACID TRANSPORTER"/>
    <property type="match status" value="1"/>
</dbReference>
<keyword evidence="5 6" id="KW-0472">Membrane</keyword>
<gene>
    <name evidence="7" type="ORF">GCM10008957_24220</name>
</gene>
<evidence type="ECO:0000256" key="3">
    <source>
        <dbReference type="ARBA" id="ARBA00022692"/>
    </source>
</evidence>
<keyword evidence="4 6" id="KW-1133">Transmembrane helix</keyword>
<protein>
    <submittedName>
        <fullName evidence="7">Sugar transporter</fullName>
    </submittedName>
</protein>
<feature type="transmembrane region" description="Helical" evidence="6">
    <location>
        <begin position="147"/>
        <end position="166"/>
    </location>
</feature>
<keyword evidence="3 6" id="KW-0812">Transmembrane</keyword>
<accession>A0A918C8B1</accession>
<comment type="caution">
    <text evidence="7">The sequence shown here is derived from an EMBL/GenBank/DDBJ whole genome shotgun (WGS) entry which is preliminary data.</text>
</comment>
<reference evidence="7" key="2">
    <citation type="submission" date="2020-09" db="EMBL/GenBank/DDBJ databases">
        <authorList>
            <person name="Sun Q."/>
            <person name="Ohkuma M."/>
        </authorList>
    </citation>
    <scope>NUCLEOTIDE SEQUENCE</scope>
    <source>
        <strain evidence="7">JCM 31311</strain>
    </source>
</reference>
<feature type="transmembrane region" description="Helical" evidence="6">
    <location>
        <begin position="252"/>
        <end position="274"/>
    </location>
</feature>
<feature type="transmembrane region" description="Helical" evidence="6">
    <location>
        <begin position="172"/>
        <end position="190"/>
    </location>
</feature>
<dbReference type="AlphaFoldDB" id="A0A918C8B1"/>
<evidence type="ECO:0000313" key="7">
    <source>
        <dbReference type="EMBL" id="GGR10661.1"/>
    </source>
</evidence>
<feature type="transmembrane region" description="Helical" evidence="6">
    <location>
        <begin position="211"/>
        <end position="232"/>
    </location>
</feature>
<name>A0A918C8B1_9DEIO</name>
<evidence type="ECO:0000256" key="2">
    <source>
        <dbReference type="ARBA" id="ARBA00022475"/>
    </source>
</evidence>
<dbReference type="InterPro" id="IPR050833">
    <property type="entry name" value="Poly_Biosynth_Transport"/>
</dbReference>
<feature type="transmembrane region" description="Helical" evidence="6">
    <location>
        <begin position="51"/>
        <end position="70"/>
    </location>
</feature>
<dbReference type="PANTHER" id="PTHR30250:SF11">
    <property type="entry name" value="O-ANTIGEN TRANSPORTER-RELATED"/>
    <property type="match status" value="1"/>
</dbReference>
<evidence type="ECO:0000313" key="8">
    <source>
        <dbReference type="Proteomes" id="UP000603865"/>
    </source>
</evidence>
<feature type="transmembrane region" description="Helical" evidence="6">
    <location>
        <begin position="90"/>
        <end position="111"/>
    </location>
</feature>
<feature type="transmembrane region" description="Helical" evidence="6">
    <location>
        <begin position="361"/>
        <end position="379"/>
    </location>
</feature>
<proteinExistence type="predicted"/>
<feature type="transmembrane region" description="Helical" evidence="6">
    <location>
        <begin position="286"/>
        <end position="310"/>
    </location>
</feature>
<feature type="transmembrane region" description="Helical" evidence="6">
    <location>
        <begin position="385"/>
        <end position="410"/>
    </location>
</feature>
<evidence type="ECO:0000256" key="1">
    <source>
        <dbReference type="ARBA" id="ARBA00004651"/>
    </source>
</evidence>
<feature type="transmembrane region" description="Helical" evidence="6">
    <location>
        <begin position="330"/>
        <end position="354"/>
    </location>
</feature>
<keyword evidence="7" id="KW-0813">Transport</keyword>
<dbReference type="GO" id="GO:0005886">
    <property type="term" value="C:plasma membrane"/>
    <property type="evidence" value="ECO:0007669"/>
    <property type="project" value="UniProtKB-SubCell"/>
</dbReference>
<keyword evidence="7" id="KW-0762">Sugar transport</keyword>
<dbReference type="EMBL" id="BMQL01000012">
    <property type="protein sequence ID" value="GGR10661.1"/>
    <property type="molecule type" value="Genomic_DNA"/>
</dbReference>